<name>A0A0F9HGW6_9ZZZZ</name>
<gene>
    <name evidence="1" type="ORF">LCGC14_1784600</name>
</gene>
<dbReference type="EMBL" id="LAZR01016937">
    <property type="protein sequence ID" value="KKM02417.1"/>
    <property type="molecule type" value="Genomic_DNA"/>
</dbReference>
<sequence>MNRRELLGACVVGLGVGGAAKVVHLKIRALDPEGFAQFALRERVRVELGLLGLPAATGQITAVEERFGRIPALTEIRYRVHLDGPGHRLVWFTSNRLEHTT</sequence>
<accession>A0A0F9HGW6</accession>
<organism evidence="1">
    <name type="scientific">marine sediment metagenome</name>
    <dbReference type="NCBI Taxonomy" id="412755"/>
    <lineage>
        <taxon>unclassified sequences</taxon>
        <taxon>metagenomes</taxon>
        <taxon>ecological metagenomes</taxon>
    </lineage>
</organism>
<dbReference type="AlphaFoldDB" id="A0A0F9HGW6"/>
<protein>
    <submittedName>
        <fullName evidence="1">Uncharacterized protein</fullName>
    </submittedName>
</protein>
<comment type="caution">
    <text evidence="1">The sequence shown here is derived from an EMBL/GenBank/DDBJ whole genome shotgun (WGS) entry which is preliminary data.</text>
</comment>
<evidence type="ECO:0000313" key="1">
    <source>
        <dbReference type="EMBL" id="KKM02417.1"/>
    </source>
</evidence>
<reference evidence="1" key="1">
    <citation type="journal article" date="2015" name="Nature">
        <title>Complex archaea that bridge the gap between prokaryotes and eukaryotes.</title>
        <authorList>
            <person name="Spang A."/>
            <person name="Saw J.H."/>
            <person name="Jorgensen S.L."/>
            <person name="Zaremba-Niedzwiedzka K."/>
            <person name="Martijn J."/>
            <person name="Lind A.E."/>
            <person name="van Eijk R."/>
            <person name="Schleper C."/>
            <person name="Guy L."/>
            <person name="Ettema T.J."/>
        </authorList>
    </citation>
    <scope>NUCLEOTIDE SEQUENCE</scope>
</reference>
<proteinExistence type="predicted"/>